<evidence type="ECO:0000313" key="2">
    <source>
        <dbReference type="Proteomes" id="UP000265765"/>
    </source>
</evidence>
<accession>A0AAI8KUN3</accession>
<dbReference type="PANTHER" id="PTHR42305:SF1">
    <property type="entry name" value="MEMBRANE PROTEIN RV1733C-RELATED"/>
    <property type="match status" value="1"/>
</dbReference>
<dbReference type="AlphaFoldDB" id="A0AAI8KUN3"/>
<dbReference type="Proteomes" id="UP000265765">
    <property type="component" value="Chromosome"/>
</dbReference>
<name>A0AAI8KUN3_9ACTN</name>
<protein>
    <submittedName>
        <fullName evidence="1">Membrane protein</fullName>
    </submittedName>
</protein>
<sequence>MAGTRHARMRRKLLWRWRRNPLRRRSDRVETWIVLTTWIVALAGGPLAGKAAGSAMEDDLAHRRAAVHAVSAVLTEDADAAPAVTEDGIGDMVHAKVRWTAPDGSAHTGLTRIEPGRVKGSPVAVWIDRQGDLVRAPLAADQAGLQSALTGVLVAAGTGAVAFGCGRLARLRLDRRRMRNWESEWARVAPSGGRT</sequence>
<dbReference type="KEGG" id="sge:DWG14_00296"/>
<organism evidence="1 2">
    <name type="scientific">Streptomyces griseorubiginosus</name>
    <dbReference type="NCBI Taxonomy" id="67304"/>
    <lineage>
        <taxon>Bacteria</taxon>
        <taxon>Bacillati</taxon>
        <taxon>Actinomycetota</taxon>
        <taxon>Actinomycetes</taxon>
        <taxon>Kitasatosporales</taxon>
        <taxon>Streptomycetaceae</taxon>
        <taxon>Streptomyces</taxon>
    </lineage>
</organism>
<proteinExistence type="predicted"/>
<gene>
    <name evidence="1" type="ORF">DWG14_00296</name>
</gene>
<dbReference type="PANTHER" id="PTHR42305">
    <property type="entry name" value="MEMBRANE PROTEIN RV1733C-RELATED"/>
    <property type="match status" value="1"/>
</dbReference>
<dbReference type="InterPro" id="IPR039708">
    <property type="entry name" value="MT1774/Rv1733c-like"/>
</dbReference>
<dbReference type="EMBL" id="CP032427">
    <property type="protein sequence ID" value="AYC36088.1"/>
    <property type="molecule type" value="Genomic_DNA"/>
</dbReference>
<evidence type="ECO:0000313" key="1">
    <source>
        <dbReference type="EMBL" id="AYC36088.1"/>
    </source>
</evidence>
<reference evidence="1 2" key="1">
    <citation type="submission" date="2018-09" db="EMBL/GenBank/DDBJ databases">
        <title>Production of Trimethoprim by Streptomyces sp. 3E-1.</title>
        <authorList>
            <person name="Kang H.J."/>
            <person name="Kim S.B."/>
        </authorList>
    </citation>
    <scope>NUCLEOTIDE SEQUENCE [LARGE SCALE GENOMIC DNA]</scope>
    <source>
        <strain evidence="1 2">3E-1</strain>
    </source>
</reference>